<dbReference type="Proteomes" id="UP000001568">
    <property type="component" value="Chromosome 16"/>
</dbReference>
<keyword evidence="7" id="KW-0564">Palmitate</keyword>
<sequence length="339" mass="36826">MSRSPDSEIAAPSPRVHERWPGNETFACDGRCVAGPRPRAALCTAALIAAPSLVNLLVVIEPLLRRKLGAWTLACGVALPAWCLGWLAKTALTDPGILPRLARDGRTSSMRGKTRETTVATTGRTTTTRWNDTCGYFQPPRAHHCSVCNDCVEKFDHHCPWTGTTIGKRNYRAFLMFTYGTTALCAFTMTTCGYSVSYRGMKKSGAAIAVFFVAFVAFVFVGALSCFHAYLVSTNQTTYENFRDAHGWRANPYNTGSVLKNCYEVWFAKIGPPRVRFDARVSEDESAKTFAREIAESDEAAARAAAAARDSAVEAGVAGRESDVELPVIASPTSPRSSS</sequence>
<dbReference type="EC" id="2.3.1.225" evidence="11"/>
<evidence type="ECO:0000256" key="3">
    <source>
        <dbReference type="ARBA" id="ARBA00022679"/>
    </source>
</evidence>
<keyword evidence="15" id="KW-1185">Reference proteome</keyword>
<dbReference type="PROSITE" id="PS50216">
    <property type="entry name" value="DHHC"/>
    <property type="match status" value="1"/>
</dbReference>
<dbReference type="PANTHER" id="PTHR22883:SF43">
    <property type="entry name" value="PALMITOYLTRANSFERASE APP"/>
    <property type="match status" value="1"/>
</dbReference>
<feature type="region of interest" description="Disordered" evidence="12">
    <location>
        <begin position="316"/>
        <end position="339"/>
    </location>
</feature>
<dbReference type="RefSeq" id="XP_001421971.1">
    <property type="nucleotide sequence ID" value="XM_001421934.1"/>
</dbReference>
<evidence type="ECO:0000256" key="8">
    <source>
        <dbReference type="ARBA" id="ARBA00023288"/>
    </source>
</evidence>
<evidence type="ECO:0000256" key="2">
    <source>
        <dbReference type="ARBA" id="ARBA00008574"/>
    </source>
</evidence>
<evidence type="ECO:0000256" key="10">
    <source>
        <dbReference type="ARBA" id="ARBA00048048"/>
    </source>
</evidence>
<keyword evidence="3 11" id="KW-0808">Transferase</keyword>
<evidence type="ECO:0000256" key="6">
    <source>
        <dbReference type="ARBA" id="ARBA00023136"/>
    </source>
</evidence>
<evidence type="ECO:0000259" key="13">
    <source>
        <dbReference type="Pfam" id="PF01529"/>
    </source>
</evidence>
<dbReference type="InterPro" id="IPR001594">
    <property type="entry name" value="Palmitoyltrfase_DHHC"/>
</dbReference>
<dbReference type="Gramene" id="ABP00265">
    <property type="protein sequence ID" value="ABP00265"/>
    <property type="gene ID" value="OSTLU_28008"/>
</dbReference>
<dbReference type="InterPro" id="IPR039859">
    <property type="entry name" value="PFA4/ZDH16/20/ERF2-like"/>
</dbReference>
<comment type="subcellular location">
    <subcellularLocation>
        <location evidence="1">Endomembrane system</location>
        <topology evidence="1">Multi-pass membrane protein</topology>
    </subcellularLocation>
</comment>
<keyword evidence="8" id="KW-0449">Lipoprotein</keyword>
<keyword evidence="4 11" id="KW-0812">Transmembrane</keyword>
<dbReference type="EMBL" id="CP000596">
    <property type="protein sequence ID" value="ABP00265.1"/>
    <property type="molecule type" value="Genomic_DNA"/>
</dbReference>
<feature type="transmembrane region" description="Helical" evidence="11">
    <location>
        <begin position="39"/>
        <end position="58"/>
    </location>
</feature>
<dbReference type="GO" id="GO:0005794">
    <property type="term" value="C:Golgi apparatus"/>
    <property type="evidence" value="ECO:0007669"/>
    <property type="project" value="TreeGrafter"/>
</dbReference>
<protein>
    <recommendedName>
        <fullName evidence="11">S-acyltransferase</fullName>
        <ecNumber evidence="11">2.3.1.225</ecNumber>
    </recommendedName>
    <alternativeName>
        <fullName evidence="11">Palmitoyltransferase</fullName>
    </alternativeName>
</protein>
<evidence type="ECO:0000256" key="1">
    <source>
        <dbReference type="ARBA" id="ARBA00004127"/>
    </source>
</evidence>
<proteinExistence type="inferred from homology"/>
<dbReference type="KEGG" id="olu:OSTLU_28008"/>
<feature type="transmembrane region" description="Helical" evidence="11">
    <location>
        <begin position="70"/>
        <end position="88"/>
    </location>
</feature>
<feature type="transmembrane region" description="Helical" evidence="11">
    <location>
        <begin position="173"/>
        <end position="196"/>
    </location>
</feature>
<organism evidence="14 15">
    <name type="scientific">Ostreococcus lucimarinus (strain CCE9901)</name>
    <dbReference type="NCBI Taxonomy" id="436017"/>
    <lineage>
        <taxon>Eukaryota</taxon>
        <taxon>Viridiplantae</taxon>
        <taxon>Chlorophyta</taxon>
        <taxon>Mamiellophyceae</taxon>
        <taxon>Mamiellales</taxon>
        <taxon>Bathycoccaceae</taxon>
        <taxon>Ostreococcus</taxon>
    </lineage>
</organism>
<evidence type="ECO:0000256" key="12">
    <source>
        <dbReference type="SAM" id="MobiDB-lite"/>
    </source>
</evidence>
<dbReference type="GeneID" id="5006011"/>
<evidence type="ECO:0000313" key="15">
    <source>
        <dbReference type="Proteomes" id="UP000001568"/>
    </source>
</evidence>
<evidence type="ECO:0000256" key="4">
    <source>
        <dbReference type="ARBA" id="ARBA00022692"/>
    </source>
</evidence>
<keyword evidence="5 11" id="KW-1133">Transmembrane helix</keyword>
<dbReference type="OrthoDB" id="4096362at2759"/>
<accession>A4S8Y3</accession>
<feature type="domain" description="Palmitoyltransferase DHHC" evidence="13">
    <location>
        <begin position="127"/>
        <end position="243"/>
    </location>
</feature>
<dbReference type="GO" id="GO:0019706">
    <property type="term" value="F:protein-cysteine S-palmitoyltransferase activity"/>
    <property type="evidence" value="ECO:0007669"/>
    <property type="project" value="UniProtKB-EC"/>
</dbReference>
<reference evidence="14 15" key="1">
    <citation type="journal article" date="2007" name="Proc. Natl. Acad. Sci. U.S.A.">
        <title>The tiny eukaryote Ostreococcus provides genomic insights into the paradox of plankton speciation.</title>
        <authorList>
            <person name="Palenik B."/>
            <person name="Grimwood J."/>
            <person name="Aerts A."/>
            <person name="Rouze P."/>
            <person name="Salamov A."/>
            <person name="Putnam N."/>
            <person name="Dupont C."/>
            <person name="Jorgensen R."/>
            <person name="Derelle E."/>
            <person name="Rombauts S."/>
            <person name="Zhou K."/>
            <person name="Otillar R."/>
            <person name="Merchant S.S."/>
            <person name="Podell S."/>
            <person name="Gaasterland T."/>
            <person name="Napoli C."/>
            <person name="Gendler K."/>
            <person name="Manuell A."/>
            <person name="Tai V."/>
            <person name="Vallon O."/>
            <person name="Piganeau G."/>
            <person name="Jancek S."/>
            <person name="Heijde M."/>
            <person name="Jabbari K."/>
            <person name="Bowler C."/>
            <person name="Lohr M."/>
            <person name="Robbens S."/>
            <person name="Werner G."/>
            <person name="Dubchak I."/>
            <person name="Pazour G.J."/>
            <person name="Ren Q."/>
            <person name="Paulsen I."/>
            <person name="Delwiche C."/>
            <person name="Schmutz J."/>
            <person name="Rokhsar D."/>
            <person name="Van de Peer Y."/>
            <person name="Moreau H."/>
            <person name="Grigoriev I.V."/>
        </authorList>
    </citation>
    <scope>NUCLEOTIDE SEQUENCE [LARGE SCALE GENOMIC DNA]</scope>
    <source>
        <strain evidence="14 15">CCE9901</strain>
    </source>
</reference>
<dbReference type="GO" id="GO:0005783">
    <property type="term" value="C:endoplasmic reticulum"/>
    <property type="evidence" value="ECO:0007669"/>
    <property type="project" value="TreeGrafter"/>
</dbReference>
<name>A4S8Y3_OSTLU</name>
<dbReference type="OMA" id="PRRTNWD"/>
<comment type="domain">
    <text evidence="11">The DHHC domain is required for palmitoyltransferase activity.</text>
</comment>
<dbReference type="HOGENOM" id="CLU_018741_1_2_1"/>
<comment type="similarity">
    <text evidence="2 11">Belongs to the DHHC palmitoyltransferase family.</text>
</comment>
<gene>
    <name evidence="14" type="ORF">OSTLU_28008</name>
</gene>
<evidence type="ECO:0000313" key="14">
    <source>
        <dbReference type="EMBL" id="ABP00265.1"/>
    </source>
</evidence>
<feature type="transmembrane region" description="Helical" evidence="11">
    <location>
        <begin position="208"/>
        <end position="231"/>
    </location>
</feature>
<dbReference type="PANTHER" id="PTHR22883">
    <property type="entry name" value="ZINC FINGER DHHC DOMAIN CONTAINING PROTEIN"/>
    <property type="match status" value="1"/>
</dbReference>
<keyword evidence="9 11" id="KW-0012">Acyltransferase</keyword>
<keyword evidence="6 11" id="KW-0472">Membrane</keyword>
<comment type="catalytic activity">
    <reaction evidence="10 11">
        <text>L-cysteinyl-[protein] + hexadecanoyl-CoA = S-hexadecanoyl-L-cysteinyl-[protein] + CoA</text>
        <dbReference type="Rhea" id="RHEA:36683"/>
        <dbReference type="Rhea" id="RHEA-COMP:10131"/>
        <dbReference type="Rhea" id="RHEA-COMP:11032"/>
        <dbReference type="ChEBI" id="CHEBI:29950"/>
        <dbReference type="ChEBI" id="CHEBI:57287"/>
        <dbReference type="ChEBI" id="CHEBI:57379"/>
        <dbReference type="ChEBI" id="CHEBI:74151"/>
        <dbReference type="EC" id="2.3.1.225"/>
    </reaction>
</comment>
<dbReference type="eggNOG" id="KOG1311">
    <property type="taxonomic scope" value="Eukaryota"/>
</dbReference>
<evidence type="ECO:0000256" key="11">
    <source>
        <dbReference type="RuleBase" id="RU079119"/>
    </source>
</evidence>
<dbReference type="GO" id="GO:0006612">
    <property type="term" value="P:protein targeting to membrane"/>
    <property type="evidence" value="ECO:0007669"/>
    <property type="project" value="TreeGrafter"/>
</dbReference>
<evidence type="ECO:0000256" key="7">
    <source>
        <dbReference type="ARBA" id="ARBA00023139"/>
    </source>
</evidence>
<evidence type="ECO:0000256" key="5">
    <source>
        <dbReference type="ARBA" id="ARBA00022989"/>
    </source>
</evidence>
<evidence type="ECO:0000256" key="9">
    <source>
        <dbReference type="ARBA" id="ARBA00023315"/>
    </source>
</evidence>
<dbReference type="Pfam" id="PF01529">
    <property type="entry name" value="DHHC"/>
    <property type="match status" value="1"/>
</dbReference>
<dbReference type="AlphaFoldDB" id="A4S8Y3"/>